<dbReference type="FunFam" id="3.10.20.740:FF:000003">
    <property type="entry name" value="Formate dehydrogenase subunit alpha"/>
    <property type="match status" value="1"/>
</dbReference>
<dbReference type="FunFam" id="3.30.70.20:FF:000032">
    <property type="entry name" value="Formate dehydrogenase, alpha subunit"/>
    <property type="match status" value="1"/>
</dbReference>
<keyword evidence="4" id="KW-0004">4Fe-4S</keyword>
<dbReference type="NCBIfam" id="TIGR01591">
    <property type="entry name" value="Fdh-alpha"/>
    <property type="match status" value="1"/>
</dbReference>
<evidence type="ECO:0000256" key="3">
    <source>
        <dbReference type="ARBA" id="ARBA00007023"/>
    </source>
</evidence>
<keyword evidence="9" id="KW-0560">Oxidoreductase</keyword>
<dbReference type="Pfam" id="PF01568">
    <property type="entry name" value="Molydop_binding"/>
    <property type="match status" value="1"/>
</dbReference>
<keyword evidence="10" id="KW-0408">Iron</keyword>
<dbReference type="InterPro" id="IPR006657">
    <property type="entry name" value="MoPterin_dinucl-bd_dom"/>
</dbReference>
<dbReference type="InterPro" id="IPR041924">
    <property type="entry name" value="Formate_Dh-H_N"/>
</dbReference>
<keyword evidence="6" id="KW-0001">2Fe-2S</keyword>
<organism evidence="18 19">
    <name type="scientific">Heyndrickxia coagulans</name>
    <name type="common">Weizmannia coagulans</name>
    <dbReference type="NCBI Taxonomy" id="1398"/>
    <lineage>
        <taxon>Bacteria</taxon>
        <taxon>Bacillati</taxon>
        <taxon>Bacillota</taxon>
        <taxon>Bacilli</taxon>
        <taxon>Bacillales</taxon>
        <taxon>Bacillaceae</taxon>
        <taxon>Heyndrickxia</taxon>
    </lineage>
</organism>
<dbReference type="SUPFAM" id="SSF50692">
    <property type="entry name" value="ADC-like"/>
    <property type="match status" value="1"/>
</dbReference>
<dbReference type="Proteomes" id="UP000075304">
    <property type="component" value="Unassembled WGS sequence"/>
</dbReference>
<name>A0A150KHU2_HEYCO</name>
<dbReference type="Gene3D" id="2.40.40.20">
    <property type="match status" value="1"/>
</dbReference>
<dbReference type="PATRIC" id="fig|1398.25.peg.828"/>
<dbReference type="PROSITE" id="PS51379">
    <property type="entry name" value="4FE4S_FER_2"/>
    <property type="match status" value="2"/>
</dbReference>
<dbReference type="GO" id="GO:0016020">
    <property type="term" value="C:membrane"/>
    <property type="evidence" value="ECO:0007669"/>
    <property type="project" value="TreeGrafter"/>
</dbReference>
<dbReference type="InterPro" id="IPR009010">
    <property type="entry name" value="Asp_de-COase-like_dom_sf"/>
</dbReference>
<dbReference type="GO" id="GO:0051537">
    <property type="term" value="F:2 iron, 2 sulfur cluster binding"/>
    <property type="evidence" value="ECO:0007669"/>
    <property type="project" value="UniProtKB-KW"/>
</dbReference>
<dbReference type="InterPro" id="IPR006963">
    <property type="entry name" value="Mopterin_OxRdtase_4Fe-4S_dom"/>
</dbReference>
<dbReference type="SUPFAM" id="SSF54292">
    <property type="entry name" value="2Fe-2S ferredoxin-like"/>
    <property type="match status" value="1"/>
</dbReference>
<dbReference type="InterPro" id="IPR006656">
    <property type="entry name" value="Mopterin_OxRdtase"/>
</dbReference>
<dbReference type="GO" id="GO:0003954">
    <property type="term" value="F:NADH dehydrogenase activity"/>
    <property type="evidence" value="ECO:0007669"/>
    <property type="project" value="TreeGrafter"/>
</dbReference>
<accession>A0A150KHU2</accession>
<keyword evidence="11" id="KW-0411">Iron-sulfur</keyword>
<feature type="domain" description="4Fe-4S Mo/W bis-MGD-type" evidence="16">
    <location>
        <begin position="312"/>
        <end position="368"/>
    </location>
</feature>
<comment type="cofactor">
    <cofactor evidence="2">
        <name>[4Fe-4S] cluster</name>
        <dbReference type="ChEBI" id="CHEBI:49883"/>
    </cofactor>
</comment>
<dbReference type="GO" id="GO:0046872">
    <property type="term" value="F:metal ion binding"/>
    <property type="evidence" value="ECO:0007669"/>
    <property type="project" value="UniProtKB-KW"/>
</dbReference>
<evidence type="ECO:0000256" key="11">
    <source>
        <dbReference type="ARBA" id="ARBA00023014"/>
    </source>
</evidence>
<comment type="cofactor">
    <cofactor evidence="1">
        <name>Mo-bis(molybdopterin guanine dinucleotide)</name>
        <dbReference type="ChEBI" id="CHEBI:60539"/>
    </cofactor>
</comment>
<evidence type="ECO:0000256" key="10">
    <source>
        <dbReference type="ARBA" id="ARBA00023004"/>
    </source>
</evidence>
<evidence type="ECO:0000259" key="14">
    <source>
        <dbReference type="PROSITE" id="PS51085"/>
    </source>
</evidence>
<dbReference type="InterPro" id="IPR017900">
    <property type="entry name" value="4Fe4S_Fe_S_CS"/>
</dbReference>
<dbReference type="EMBL" id="LQYI01000014">
    <property type="protein sequence ID" value="KYC72933.1"/>
    <property type="molecule type" value="Genomic_DNA"/>
</dbReference>
<dbReference type="Gene3D" id="2.20.25.90">
    <property type="entry name" value="ADC-like domains"/>
    <property type="match status" value="1"/>
</dbReference>
<feature type="domain" description="4Fe-4S ferredoxin-type" evidence="15">
    <location>
        <begin position="236"/>
        <end position="265"/>
    </location>
</feature>
<dbReference type="PANTHER" id="PTHR43105">
    <property type="entry name" value="RESPIRATORY NITRATE REDUCTASE"/>
    <property type="match status" value="1"/>
</dbReference>
<evidence type="ECO:0000256" key="4">
    <source>
        <dbReference type="ARBA" id="ARBA00022485"/>
    </source>
</evidence>
<dbReference type="PANTHER" id="PTHR43105:SF14">
    <property type="entry name" value="FORMATE DEHYDROGENASE H"/>
    <property type="match status" value="1"/>
</dbReference>
<protein>
    <submittedName>
        <fullName evidence="18">Uncharacterized protein</fullName>
    </submittedName>
</protein>
<dbReference type="AlphaFoldDB" id="A0A150KHU2"/>
<dbReference type="SUPFAM" id="SSF54862">
    <property type="entry name" value="4Fe-4S ferredoxins"/>
    <property type="match status" value="1"/>
</dbReference>
<feature type="domain" description="4Fe-4S His(Cys)3-ligated-type" evidence="17">
    <location>
        <begin position="133"/>
        <end position="173"/>
    </location>
</feature>
<evidence type="ECO:0000256" key="5">
    <source>
        <dbReference type="ARBA" id="ARBA00022505"/>
    </source>
</evidence>
<feature type="domain" description="4Fe-4S ferredoxin-type" evidence="15">
    <location>
        <begin position="193"/>
        <end position="212"/>
    </location>
</feature>
<dbReference type="GO" id="GO:0051539">
    <property type="term" value="F:4 iron, 4 sulfur cluster binding"/>
    <property type="evidence" value="ECO:0007669"/>
    <property type="project" value="UniProtKB-KW"/>
</dbReference>
<dbReference type="GO" id="GO:0022904">
    <property type="term" value="P:respiratory electron transport chain"/>
    <property type="evidence" value="ECO:0007669"/>
    <property type="project" value="TreeGrafter"/>
</dbReference>
<dbReference type="InterPro" id="IPR001041">
    <property type="entry name" value="2Fe-2S_ferredoxin-type"/>
</dbReference>
<dbReference type="Gene3D" id="3.10.20.740">
    <property type="match status" value="1"/>
</dbReference>
<dbReference type="PROSITE" id="PS00198">
    <property type="entry name" value="4FE4S_FER_1"/>
    <property type="match status" value="1"/>
</dbReference>
<dbReference type="PROSITE" id="PS51839">
    <property type="entry name" value="4FE4S_HC3"/>
    <property type="match status" value="1"/>
</dbReference>
<keyword evidence="5" id="KW-0500">Molybdenum</keyword>
<feature type="region of interest" description="Disordered" evidence="13">
    <location>
        <begin position="1"/>
        <end position="51"/>
    </location>
</feature>
<comment type="caution">
    <text evidence="18">The sequence shown here is derived from an EMBL/GenBank/DDBJ whole genome shotgun (WGS) entry which is preliminary data.</text>
</comment>
<keyword evidence="7" id="KW-0479">Metal-binding</keyword>
<dbReference type="InterPro" id="IPR036010">
    <property type="entry name" value="2Fe-2S_ferredoxin-like_sf"/>
</dbReference>
<dbReference type="Pfam" id="PF12838">
    <property type="entry name" value="Fer4_7"/>
    <property type="match status" value="1"/>
</dbReference>
<dbReference type="GO" id="GO:0008863">
    <property type="term" value="F:formate dehydrogenase (NAD+) activity"/>
    <property type="evidence" value="ECO:0007669"/>
    <property type="project" value="InterPro"/>
</dbReference>
<evidence type="ECO:0000256" key="6">
    <source>
        <dbReference type="ARBA" id="ARBA00022714"/>
    </source>
</evidence>
<dbReference type="GO" id="GO:0015942">
    <property type="term" value="P:formate metabolic process"/>
    <property type="evidence" value="ECO:0007669"/>
    <property type="project" value="InterPro"/>
</dbReference>
<keyword evidence="8" id="KW-0677">Repeat</keyword>
<dbReference type="PROSITE" id="PS51085">
    <property type="entry name" value="2FE2S_FER_2"/>
    <property type="match status" value="1"/>
</dbReference>
<dbReference type="Pfam" id="PF00384">
    <property type="entry name" value="Molybdopterin"/>
    <property type="match status" value="1"/>
</dbReference>
<dbReference type="InterPro" id="IPR006655">
    <property type="entry name" value="Mopterin_OxRdtase_prok_CS"/>
</dbReference>
<proteinExistence type="inferred from homology"/>
<dbReference type="Gene3D" id="3.40.50.740">
    <property type="match status" value="1"/>
</dbReference>
<dbReference type="PIRSF" id="PIRSF036643">
    <property type="entry name" value="FDH_alpha"/>
    <property type="match status" value="1"/>
</dbReference>
<evidence type="ECO:0000259" key="17">
    <source>
        <dbReference type="PROSITE" id="PS51839"/>
    </source>
</evidence>
<gene>
    <name evidence="18" type="ORF">B4099_2334</name>
</gene>
<dbReference type="FunFam" id="3.40.228.10:FF:000002">
    <property type="entry name" value="Formate dehydrogenase subunit alpha"/>
    <property type="match status" value="1"/>
</dbReference>
<evidence type="ECO:0000313" key="18">
    <source>
        <dbReference type="EMBL" id="KYC72933.1"/>
    </source>
</evidence>
<dbReference type="InterPro" id="IPR050123">
    <property type="entry name" value="Prok_molybdopt-oxidoreductase"/>
</dbReference>
<dbReference type="InterPro" id="IPR006478">
    <property type="entry name" value="Formate_DH_asu"/>
</dbReference>
<dbReference type="Pfam" id="PF04879">
    <property type="entry name" value="Molybdop_Fe4S4"/>
    <property type="match status" value="1"/>
</dbReference>
<dbReference type="Gene3D" id="3.30.70.20">
    <property type="match status" value="1"/>
</dbReference>
<dbReference type="Pfam" id="PF13510">
    <property type="entry name" value="Fer2_4"/>
    <property type="match status" value="1"/>
</dbReference>
<dbReference type="SUPFAM" id="SSF53706">
    <property type="entry name" value="Formate dehydrogenase/DMSO reductase, domains 1-3"/>
    <property type="match status" value="1"/>
</dbReference>
<evidence type="ECO:0000259" key="16">
    <source>
        <dbReference type="PROSITE" id="PS51669"/>
    </source>
</evidence>
<comment type="cofactor">
    <cofactor evidence="12">
        <name>[2Fe-2S] cluster</name>
        <dbReference type="ChEBI" id="CHEBI:190135"/>
    </cofactor>
</comment>
<sequence length="1050" mass="118009">MHKTAKKQSQSSYRRKPIGNPNKKGINTNQKDKRIAKKPIGNPNKKGMKWGPMMEETTFSIRINGQELAARKGQTILEVANAHDMYIPAICYHPNLGSIQTCDTCFVNVDGNLVRACATKAKPGMDVESVSKPVKDAQYEAMSRILKNHELYCTVCDNNNGNCVVHNTAEHLEIEHQKYQFEAKPYPPDQSHPFYRYEPDQCILCGRCVEACQDLQVNETLTIDWDREVPRVIWDQDVPIDESSCVSCGHCVTVCPCNALMEKSMLGEAGYLTGIPPKVLEPMIDLTKEVEPGYKEIFAISEMESAMRKSRIKRTKTVCTYCGVGCSFEIWTKGRHILKVEPQEHAPVNGISTCIKGKFGWDFVNSEERLTKPLIRKGEEFVEASWDEALNLIASKLQEIKEQHGPDALGFIASSKCSNEENYLFQKFARAIIGTNNLDNCSRYCQSPATSGLLRTVGIGGDSGTIRDIQQADLVVTVGANPAESHPVLATRIKRAHKLHGQKLMVVDLRENELASRANLFIHSKPSTDLIWINAVTKYILDQGWEDKAFLEARVKGLDRFRASLEKYTLAFAEEKTGISKENLIKMATMIHEAKSVCILWAMGITQHICGTDTSTAISNLLLVTGNYGRPGTGAYPLRGHNNVQGACDFGTMPAWFPGYEPVEDKEVRERYEKAWGVKLPENPGLDNHQMIGGVESGKLRGLYLFGEEMAIVDSNINFVEEHLEKLDFFVVQDMFFSKTAQFADVILPAAPSLEKEGTFTNTERRIQRFYQVFEPMGESKPDWVIFQELANKMGAQWHYQHPGEIMAEAASLAKYFAGISYERLEGFNSQIWPVKKDGTSTPLLYQDRFAFPDGKARLVPVDWEPPFSAGEGFDYHLNNGRLLEQFHEGNLTDRSPGIHHKVPEPWLEISPEAAEERGIKDGALVRLTSPYGKVKVRAVVTGRVQGKELYLTMNARKENEMVNRLTSSYHDRVTHTPNYKEIGVKMEILEEKGKMPLPKVNHRYGNRIPQISVRVEEKWKRDDFIPITALFSPGGKADGEGDQANGTGR</sequence>
<dbReference type="SMART" id="SM00929">
    <property type="entry name" value="NADH-G_4Fe-4S_3"/>
    <property type="match status" value="1"/>
</dbReference>
<dbReference type="CDD" id="cd02753">
    <property type="entry name" value="MopB_Formate-Dh-H"/>
    <property type="match status" value="1"/>
</dbReference>
<dbReference type="PROSITE" id="PS51669">
    <property type="entry name" value="4FE4S_MOW_BIS_MGD"/>
    <property type="match status" value="1"/>
</dbReference>
<comment type="similarity">
    <text evidence="3">In the C-terminal section; belongs to the prokaryotic molybdopterin-containing oxidoreductase family.</text>
</comment>
<dbReference type="FunFam" id="2.20.25.90:FF:000001">
    <property type="entry name" value="Formate dehydrogenase subunit alpha"/>
    <property type="match status" value="1"/>
</dbReference>
<evidence type="ECO:0000256" key="12">
    <source>
        <dbReference type="ARBA" id="ARBA00034078"/>
    </source>
</evidence>
<reference evidence="18 19" key="1">
    <citation type="submission" date="2016-01" db="EMBL/GenBank/DDBJ databases">
        <title>Genome Sequences of Twelve Sporeforming Bacillus Species Isolated from Foods.</title>
        <authorList>
            <person name="Berendsen E.M."/>
            <person name="Wells-Bennik M.H."/>
            <person name="Krawcyk A.O."/>
            <person name="De Jong A."/>
            <person name="Holsappel S."/>
            <person name="Eijlander R.T."/>
            <person name="Kuipers O.P."/>
        </authorList>
    </citation>
    <scope>NUCLEOTIDE SEQUENCE [LARGE SCALE GENOMIC DNA]</scope>
    <source>
        <strain evidence="18 19">B4099</strain>
    </source>
</reference>
<dbReference type="PROSITE" id="PS00932">
    <property type="entry name" value="MOLYBDOPTERIN_PROK_3"/>
    <property type="match status" value="1"/>
</dbReference>
<evidence type="ECO:0000256" key="8">
    <source>
        <dbReference type="ARBA" id="ARBA00022737"/>
    </source>
</evidence>
<evidence type="ECO:0000256" key="9">
    <source>
        <dbReference type="ARBA" id="ARBA00023002"/>
    </source>
</evidence>
<dbReference type="FunFam" id="2.40.40.20:FF:000005">
    <property type="entry name" value="Periplasmic nitrate reductase"/>
    <property type="match status" value="1"/>
</dbReference>
<dbReference type="InterPro" id="IPR019574">
    <property type="entry name" value="NADH_UbQ_OxRdtase_Gsu_4Fe4S-bd"/>
</dbReference>
<dbReference type="GO" id="GO:0043546">
    <property type="term" value="F:molybdopterin cofactor binding"/>
    <property type="evidence" value="ECO:0007669"/>
    <property type="project" value="InterPro"/>
</dbReference>
<evidence type="ECO:0000256" key="13">
    <source>
        <dbReference type="SAM" id="MobiDB-lite"/>
    </source>
</evidence>
<feature type="domain" description="2Fe-2S ferredoxin-type" evidence="14">
    <location>
        <begin position="57"/>
        <end position="133"/>
    </location>
</feature>
<dbReference type="Pfam" id="PF10588">
    <property type="entry name" value="NADH-G_4Fe-4S_3"/>
    <property type="match status" value="1"/>
</dbReference>
<evidence type="ECO:0000259" key="15">
    <source>
        <dbReference type="PROSITE" id="PS51379"/>
    </source>
</evidence>
<evidence type="ECO:0000256" key="1">
    <source>
        <dbReference type="ARBA" id="ARBA00001942"/>
    </source>
</evidence>
<dbReference type="SMART" id="SM00926">
    <property type="entry name" value="Molybdop_Fe4S4"/>
    <property type="match status" value="1"/>
</dbReference>
<dbReference type="Gene3D" id="3.40.228.10">
    <property type="entry name" value="Dimethylsulfoxide Reductase, domain 2"/>
    <property type="match status" value="1"/>
</dbReference>
<dbReference type="InterPro" id="IPR017896">
    <property type="entry name" value="4Fe4S_Fe-S-bd"/>
</dbReference>
<evidence type="ECO:0000256" key="2">
    <source>
        <dbReference type="ARBA" id="ARBA00001966"/>
    </source>
</evidence>
<dbReference type="CDD" id="cd00207">
    <property type="entry name" value="fer2"/>
    <property type="match status" value="1"/>
</dbReference>
<evidence type="ECO:0000313" key="19">
    <source>
        <dbReference type="Proteomes" id="UP000075304"/>
    </source>
</evidence>
<evidence type="ECO:0000256" key="7">
    <source>
        <dbReference type="ARBA" id="ARBA00022723"/>
    </source>
</evidence>